<sequence length="113" mass="12810">MDIGGNPVYFTTKCGVRKQAASNPFYQTVRTDRSIPPSFSRCCPIYHDEMDFLWKQIKIVAYEWPIESPEEPVSRISVAAADGNEMAGIFQHIRDSLRSQCIAASGRSFEYLL</sequence>
<protein>
    <submittedName>
        <fullName evidence="1">Uncharacterized protein</fullName>
    </submittedName>
</protein>
<dbReference type="Proteomes" id="UP000499080">
    <property type="component" value="Unassembled WGS sequence"/>
</dbReference>
<evidence type="ECO:0000313" key="2">
    <source>
        <dbReference type="Proteomes" id="UP000499080"/>
    </source>
</evidence>
<dbReference type="EMBL" id="BGPR01004978">
    <property type="protein sequence ID" value="GBN05548.1"/>
    <property type="molecule type" value="Genomic_DNA"/>
</dbReference>
<proteinExistence type="predicted"/>
<organism evidence="1 2">
    <name type="scientific">Araneus ventricosus</name>
    <name type="common">Orbweaver spider</name>
    <name type="synonym">Epeira ventricosa</name>
    <dbReference type="NCBI Taxonomy" id="182803"/>
    <lineage>
        <taxon>Eukaryota</taxon>
        <taxon>Metazoa</taxon>
        <taxon>Ecdysozoa</taxon>
        <taxon>Arthropoda</taxon>
        <taxon>Chelicerata</taxon>
        <taxon>Arachnida</taxon>
        <taxon>Araneae</taxon>
        <taxon>Araneomorphae</taxon>
        <taxon>Entelegynae</taxon>
        <taxon>Araneoidea</taxon>
        <taxon>Araneidae</taxon>
        <taxon>Araneus</taxon>
    </lineage>
</organism>
<reference evidence="1 2" key="1">
    <citation type="journal article" date="2019" name="Sci. Rep.">
        <title>Orb-weaving spider Araneus ventricosus genome elucidates the spidroin gene catalogue.</title>
        <authorList>
            <person name="Kono N."/>
            <person name="Nakamura H."/>
            <person name="Ohtoshi R."/>
            <person name="Moran D.A.P."/>
            <person name="Shinohara A."/>
            <person name="Yoshida Y."/>
            <person name="Fujiwara M."/>
            <person name="Mori M."/>
            <person name="Tomita M."/>
            <person name="Arakawa K."/>
        </authorList>
    </citation>
    <scope>NUCLEOTIDE SEQUENCE [LARGE SCALE GENOMIC DNA]</scope>
</reference>
<dbReference type="AlphaFoldDB" id="A0A4Y2KTE1"/>
<comment type="caution">
    <text evidence="1">The sequence shown here is derived from an EMBL/GenBank/DDBJ whole genome shotgun (WGS) entry which is preliminary data.</text>
</comment>
<name>A0A4Y2KTE1_ARAVE</name>
<accession>A0A4Y2KTE1</accession>
<evidence type="ECO:0000313" key="1">
    <source>
        <dbReference type="EMBL" id="GBN05548.1"/>
    </source>
</evidence>
<dbReference type="OrthoDB" id="6764275at2759"/>
<keyword evidence="2" id="KW-1185">Reference proteome</keyword>
<gene>
    <name evidence="1" type="ORF">AVEN_39878_1</name>
</gene>